<keyword evidence="3" id="KW-0804">Transcription</keyword>
<dbReference type="InterPro" id="IPR000524">
    <property type="entry name" value="Tscrpt_reg_HTH_GntR"/>
</dbReference>
<accession>A0A9D1CMH3</accession>
<keyword evidence="2" id="KW-0238">DNA-binding</keyword>
<protein>
    <submittedName>
        <fullName evidence="5">Substrate-binding domain-containing protein</fullName>
    </submittedName>
</protein>
<evidence type="ECO:0000256" key="1">
    <source>
        <dbReference type="ARBA" id="ARBA00023015"/>
    </source>
</evidence>
<dbReference type="Gene3D" id="1.10.10.10">
    <property type="entry name" value="Winged helix-like DNA-binding domain superfamily/Winged helix DNA-binding domain"/>
    <property type="match status" value="1"/>
</dbReference>
<keyword evidence="1" id="KW-0805">Transcription regulation</keyword>
<evidence type="ECO:0000313" key="5">
    <source>
        <dbReference type="EMBL" id="HIQ68435.1"/>
    </source>
</evidence>
<dbReference type="CDD" id="cd01541">
    <property type="entry name" value="PBP1_AraR"/>
    <property type="match status" value="1"/>
</dbReference>
<dbReference type="AlphaFoldDB" id="A0A9D1CMH3"/>
<dbReference type="InterPro" id="IPR028082">
    <property type="entry name" value="Peripla_BP_I"/>
</dbReference>
<name>A0A9D1CMH3_9FIRM</name>
<dbReference type="PROSITE" id="PS50949">
    <property type="entry name" value="HTH_GNTR"/>
    <property type="match status" value="1"/>
</dbReference>
<dbReference type="Proteomes" id="UP000886796">
    <property type="component" value="Unassembled WGS sequence"/>
</dbReference>
<dbReference type="GO" id="GO:0000976">
    <property type="term" value="F:transcription cis-regulatory region binding"/>
    <property type="evidence" value="ECO:0007669"/>
    <property type="project" value="TreeGrafter"/>
</dbReference>
<dbReference type="PANTHER" id="PTHR30146:SF150">
    <property type="entry name" value="ARABINOSE METABOLISM TRANSCRIPTIONAL REPRESSOR"/>
    <property type="match status" value="1"/>
</dbReference>
<evidence type="ECO:0000313" key="6">
    <source>
        <dbReference type="Proteomes" id="UP000886796"/>
    </source>
</evidence>
<dbReference type="SUPFAM" id="SSF46785">
    <property type="entry name" value="Winged helix' DNA-binding domain"/>
    <property type="match status" value="1"/>
</dbReference>
<dbReference type="Pfam" id="PF13377">
    <property type="entry name" value="Peripla_BP_3"/>
    <property type="match status" value="1"/>
</dbReference>
<sequence length="358" mass="39646">MAVPKYQSVADDLRFHILHGKYAGSRTLPTEFVIANQYGVSRQTVRQALALLAKAGLIEKRQGSGSHIVRNSLTESSPYRSVAIIATYISDYIFPGVLREMETVLSRNNCTPSLFATQNQVANERKILQTLLSMPVDGILVEGTKSALPNPNLDLYQQLMAKGIPLLFFHGAYAQLPGAPFVLDDNAGGGRMLTEYLLQKGHRHIAGIFKSDDIQGPERYAGYTAALRDAGIPVDDRYIFWYNTENKHTLFPSDSQMPMNLGRELPPECSAVICYNDEIAASLINTLRLQQVKIPQQMAVVSFDNSTYSRLSPIPITSLSHGDKNVGHIAAQQLLSQMENGSCQSQFVPWELVERESS</sequence>
<dbReference type="SMART" id="SM00345">
    <property type="entry name" value="HTH_GNTR"/>
    <property type="match status" value="1"/>
</dbReference>
<dbReference type="Pfam" id="PF00392">
    <property type="entry name" value="GntR"/>
    <property type="match status" value="1"/>
</dbReference>
<dbReference type="PANTHER" id="PTHR30146">
    <property type="entry name" value="LACI-RELATED TRANSCRIPTIONAL REPRESSOR"/>
    <property type="match status" value="1"/>
</dbReference>
<dbReference type="InterPro" id="IPR046335">
    <property type="entry name" value="LacI/GalR-like_sensor"/>
</dbReference>
<dbReference type="PRINTS" id="PR00035">
    <property type="entry name" value="HTHGNTR"/>
</dbReference>
<dbReference type="InterPro" id="IPR033532">
    <property type="entry name" value="AraR_ligand_bind_dom"/>
</dbReference>
<feature type="domain" description="HTH gntR-type" evidence="4">
    <location>
        <begin position="3"/>
        <end position="71"/>
    </location>
</feature>
<evidence type="ECO:0000256" key="3">
    <source>
        <dbReference type="ARBA" id="ARBA00023163"/>
    </source>
</evidence>
<dbReference type="SUPFAM" id="SSF53822">
    <property type="entry name" value="Periplasmic binding protein-like I"/>
    <property type="match status" value="1"/>
</dbReference>
<gene>
    <name evidence="5" type="ORF">IAB74_08020</name>
</gene>
<comment type="caution">
    <text evidence="5">The sequence shown here is derived from an EMBL/GenBank/DDBJ whole genome shotgun (WGS) entry which is preliminary data.</text>
</comment>
<evidence type="ECO:0000256" key="2">
    <source>
        <dbReference type="ARBA" id="ARBA00023125"/>
    </source>
</evidence>
<reference evidence="5" key="2">
    <citation type="journal article" date="2021" name="PeerJ">
        <title>Extensive microbial diversity within the chicken gut microbiome revealed by metagenomics and culture.</title>
        <authorList>
            <person name="Gilroy R."/>
            <person name="Ravi A."/>
            <person name="Getino M."/>
            <person name="Pursley I."/>
            <person name="Horton D.L."/>
            <person name="Alikhan N.F."/>
            <person name="Baker D."/>
            <person name="Gharbi K."/>
            <person name="Hall N."/>
            <person name="Watson M."/>
            <person name="Adriaenssens E.M."/>
            <person name="Foster-Nyarko E."/>
            <person name="Jarju S."/>
            <person name="Secka A."/>
            <person name="Antonio M."/>
            <person name="Oren A."/>
            <person name="Chaudhuri R.R."/>
            <person name="La Ragione R."/>
            <person name="Hildebrand F."/>
            <person name="Pallen M.J."/>
        </authorList>
    </citation>
    <scope>NUCLEOTIDE SEQUENCE</scope>
    <source>
        <strain evidence="5">13361</strain>
    </source>
</reference>
<organism evidence="5 6">
    <name type="scientific">Candidatus Faecousia excrementigallinarum</name>
    <dbReference type="NCBI Taxonomy" id="2840806"/>
    <lineage>
        <taxon>Bacteria</taxon>
        <taxon>Bacillati</taxon>
        <taxon>Bacillota</taxon>
        <taxon>Clostridia</taxon>
        <taxon>Eubacteriales</taxon>
        <taxon>Oscillospiraceae</taxon>
        <taxon>Faecousia</taxon>
    </lineage>
</organism>
<dbReference type="GO" id="GO:0003700">
    <property type="term" value="F:DNA-binding transcription factor activity"/>
    <property type="evidence" value="ECO:0007669"/>
    <property type="project" value="InterPro"/>
</dbReference>
<proteinExistence type="predicted"/>
<dbReference type="InterPro" id="IPR036390">
    <property type="entry name" value="WH_DNA-bd_sf"/>
</dbReference>
<dbReference type="EMBL" id="DVFK01000110">
    <property type="protein sequence ID" value="HIQ68435.1"/>
    <property type="molecule type" value="Genomic_DNA"/>
</dbReference>
<dbReference type="Gene3D" id="3.40.50.2300">
    <property type="match status" value="2"/>
</dbReference>
<evidence type="ECO:0000259" key="4">
    <source>
        <dbReference type="PROSITE" id="PS50949"/>
    </source>
</evidence>
<reference evidence="5" key="1">
    <citation type="submission" date="2020-10" db="EMBL/GenBank/DDBJ databases">
        <authorList>
            <person name="Gilroy R."/>
        </authorList>
    </citation>
    <scope>NUCLEOTIDE SEQUENCE</scope>
    <source>
        <strain evidence="5">13361</strain>
    </source>
</reference>
<dbReference type="InterPro" id="IPR036388">
    <property type="entry name" value="WH-like_DNA-bd_sf"/>
</dbReference>